<organism evidence="8 9">
    <name type="scientific">Paenibacillus albidus</name>
    <dbReference type="NCBI Taxonomy" id="2041023"/>
    <lineage>
        <taxon>Bacteria</taxon>
        <taxon>Bacillati</taxon>
        <taxon>Bacillota</taxon>
        <taxon>Bacilli</taxon>
        <taxon>Bacillales</taxon>
        <taxon>Paenibacillaceae</taxon>
        <taxon>Paenibacillus</taxon>
    </lineage>
</organism>
<evidence type="ECO:0000256" key="4">
    <source>
        <dbReference type="ARBA" id="ARBA00023125"/>
    </source>
</evidence>
<keyword evidence="3" id="KW-0731">Sigma factor</keyword>
<feature type="domain" description="RNA polymerase sigma factor 70 region 4 type 2" evidence="7">
    <location>
        <begin position="122"/>
        <end position="174"/>
    </location>
</feature>
<accession>A0A917BXV7</accession>
<dbReference type="SUPFAM" id="SSF88659">
    <property type="entry name" value="Sigma3 and sigma4 domains of RNA polymerase sigma factors"/>
    <property type="match status" value="1"/>
</dbReference>
<dbReference type="NCBIfam" id="TIGR02937">
    <property type="entry name" value="sigma70-ECF"/>
    <property type="match status" value="1"/>
</dbReference>
<comment type="similarity">
    <text evidence="1">Belongs to the sigma-70 factor family. ECF subfamily.</text>
</comment>
<protein>
    <submittedName>
        <fullName evidence="8">DNA-directed RNA polymerase sigma-70 factor</fullName>
    </submittedName>
</protein>
<keyword evidence="9" id="KW-1185">Reference proteome</keyword>
<dbReference type="Pfam" id="PF04542">
    <property type="entry name" value="Sigma70_r2"/>
    <property type="match status" value="1"/>
</dbReference>
<evidence type="ECO:0000256" key="5">
    <source>
        <dbReference type="ARBA" id="ARBA00023163"/>
    </source>
</evidence>
<dbReference type="Proteomes" id="UP000637643">
    <property type="component" value="Unassembled WGS sequence"/>
</dbReference>
<dbReference type="PANTHER" id="PTHR43133">
    <property type="entry name" value="RNA POLYMERASE ECF-TYPE SIGMA FACTO"/>
    <property type="match status" value="1"/>
</dbReference>
<dbReference type="EMBL" id="BMKR01000001">
    <property type="protein sequence ID" value="GGF59765.1"/>
    <property type="molecule type" value="Genomic_DNA"/>
</dbReference>
<evidence type="ECO:0000313" key="9">
    <source>
        <dbReference type="Proteomes" id="UP000637643"/>
    </source>
</evidence>
<name>A0A917BXV7_9BACL</name>
<dbReference type="AlphaFoldDB" id="A0A917BXV7"/>
<evidence type="ECO:0000259" key="6">
    <source>
        <dbReference type="Pfam" id="PF04542"/>
    </source>
</evidence>
<dbReference type="PANTHER" id="PTHR43133:SF8">
    <property type="entry name" value="RNA POLYMERASE SIGMA FACTOR HI_1459-RELATED"/>
    <property type="match status" value="1"/>
</dbReference>
<dbReference type="InterPro" id="IPR013324">
    <property type="entry name" value="RNA_pol_sigma_r3/r4-like"/>
</dbReference>
<dbReference type="Gene3D" id="1.10.10.10">
    <property type="entry name" value="Winged helix-like DNA-binding domain superfamily/Winged helix DNA-binding domain"/>
    <property type="match status" value="1"/>
</dbReference>
<dbReference type="SUPFAM" id="SSF88946">
    <property type="entry name" value="Sigma2 domain of RNA polymerase sigma factors"/>
    <property type="match status" value="1"/>
</dbReference>
<dbReference type="GO" id="GO:0003677">
    <property type="term" value="F:DNA binding"/>
    <property type="evidence" value="ECO:0007669"/>
    <property type="project" value="UniProtKB-KW"/>
</dbReference>
<evidence type="ECO:0000313" key="8">
    <source>
        <dbReference type="EMBL" id="GGF59765.1"/>
    </source>
</evidence>
<evidence type="ECO:0000256" key="1">
    <source>
        <dbReference type="ARBA" id="ARBA00010641"/>
    </source>
</evidence>
<dbReference type="CDD" id="cd06171">
    <property type="entry name" value="Sigma70_r4"/>
    <property type="match status" value="1"/>
</dbReference>
<dbReference type="Gene3D" id="1.10.1740.10">
    <property type="match status" value="1"/>
</dbReference>
<sequence length="188" mass="21723">MKSNDTNFVRRLQRQHEDALEFIVERYLPLIKGITHNVLGPLNNSGIIDECVNDVFLSIWNHAHKFKGKPEDFRKWAAAIAKFKAIDYYRKARRDLADVTDAADVQVVMSAEDELLLQEERTELLELIDRLEPVEREIFMMKYFLGASTESISAKLGLTRAAVDNRIYRGKKKLQQQAVNLQMGERSL</sequence>
<dbReference type="InterPro" id="IPR039425">
    <property type="entry name" value="RNA_pol_sigma-70-like"/>
</dbReference>
<keyword evidence="4" id="KW-0238">DNA-binding</keyword>
<gene>
    <name evidence="8" type="ORF">GCM10010912_01250</name>
</gene>
<dbReference type="Pfam" id="PF08281">
    <property type="entry name" value="Sigma70_r4_2"/>
    <property type="match status" value="1"/>
</dbReference>
<evidence type="ECO:0000256" key="2">
    <source>
        <dbReference type="ARBA" id="ARBA00023015"/>
    </source>
</evidence>
<dbReference type="InterPro" id="IPR007627">
    <property type="entry name" value="RNA_pol_sigma70_r2"/>
</dbReference>
<dbReference type="RefSeq" id="WP_189021681.1">
    <property type="nucleotide sequence ID" value="NZ_BMKR01000001.1"/>
</dbReference>
<dbReference type="InterPro" id="IPR014284">
    <property type="entry name" value="RNA_pol_sigma-70_dom"/>
</dbReference>
<keyword evidence="5" id="KW-0804">Transcription</keyword>
<dbReference type="InterPro" id="IPR013249">
    <property type="entry name" value="RNA_pol_sigma70_r4_t2"/>
</dbReference>
<reference evidence="8" key="1">
    <citation type="journal article" date="2014" name="Int. J. Syst. Evol. Microbiol.">
        <title>Complete genome sequence of Corynebacterium casei LMG S-19264T (=DSM 44701T), isolated from a smear-ripened cheese.</title>
        <authorList>
            <consortium name="US DOE Joint Genome Institute (JGI-PGF)"/>
            <person name="Walter F."/>
            <person name="Albersmeier A."/>
            <person name="Kalinowski J."/>
            <person name="Ruckert C."/>
        </authorList>
    </citation>
    <scope>NUCLEOTIDE SEQUENCE</scope>
    <source>
        <strain evidence="8">CGMCC 1.16134</strain>
    </source>
</reference>
<keyword evidence="2" id="KW-0805">Transcription regulation</keyword>
<evidence type="ECO:0000259" key="7">
    <source>
        <dbReference type="Pfam" id="PF08281"/>
    </source>
</evidence>
<dbReference type="InterPro" id="IPR013325">
    <property type="entry name" value="RNA_pol_sigma_r2"/>
</dbReference>
<dbReference type="GO" id="GO:0000428">
    <property type="term" value="C:DNA-directed RNA polymerase complex"/>
    <property type="evidence" value="ECO:0007669"/>
    <property type="project" value="UniProtKB-KW"/>
</dbReference>
<reference evidence="8" key="2">
    <citation type="submission" date="2020-09" db="EMBL/GenBank/DDBJ databases">
        <authorList>
            <person name="Sun Q."/>
            <person name="Zhou Y."/>
        </authorList>
    </citation>
    <scope>NUCLEOTIDE SEQUENCE</scope>
    <source>
        <strain evidence="8">CGMCC 1.16134</strain>
    </source>
</reference>
<evidence type="ECO:0000256" key="3">
    <source>
        <dbReference type="ARBA" id="ARBA00023082"/>
    </source>
</evidence>
<dbReference type="GO" id="GO:0016987">
    <property type="term" value="F:sigma factor activity"/>
    <property type="evidence" value="ECO:0007669"/>
    <property type="project" value="UniProtKB-KW"/>
</dbReference>
<keyword evidence="8" id="KW-0240">DNA-directed RNA polymerase</keyword>
<dbReference type="GO" id="GO:0006352">
    <property type="term" value="P:DNA-templated transcription initiation"/>
    <property type="evidence" value="ECO:0007669"/>
    <property type="project" value="InterPro"/>
</dbReference>
<proteinExistence type="inferred from homology"/>
<comment type="caution">
    <text evidence="8">The sequence shown here is derived from an EMBL/GenBank/DDBJ whole genome shotgun (WGS) entry which is preliminary data.</text>
</comment>
<feature type="domain" description="RNA polymerase sigma-70 region 2" evidence="6">
    <location>
        <begin position="23"/>
        <end position="94"/>
    </location>
</feature>
<dbReference type="InterPro" id="IPR036388">
    <property type="entry name" value="WH-like_DNA-bd_sf"/>
</dbReference>